<dbReference type="GO" id="GO:0032153">
    <property type="term" value="C:cell division site"/>
    <property type="evidence" value="ECO:0007669"/>
    <property type="project" value="TreeGrafter"/>
</dbReference>
<evidence type="ECO:0000256" key="10">
    <source>
        <dbReference type="ARBA" id="ARBA00026068"/>
    </source>
</evidence>
<dbReference type="STRING" id="435908.IDSA_10540"/>
<proteinExistence type="inferred from homology"/>
<feature type="coiled-coil region" evidence="12">
    <location>
        <begin position="62"/>
        <end position="96"/>
    </location>
</feature>
<comment type="subcellular location">
    <subcellularLocation>
        <location evidence="1">Cytoplasm</location>
    </subcellularLocation>
</comment>
<evidence type="ECO:0000256" key="4">
    <source>
        <dbReference type="ARBA" id="ARBA00022490"/>
    </source>
</evidence>
<dbReference type="PANTHER" id="PTHR34981:SF1">
    <property type="entry name" value="CELL DIVISION PROTEIN ZAPA"/>
    <property type="match status" value="1"/>
</dbReference>
<comment type="caution">
    <text evidence="13">The sequence shown here is derived from an EMBL/GenBank/DDBJ whole genome shotgun (WGS) entry which is preliminary data.</text>
</comment>
<evidence type="ECO:0000256" key="7">
    <source>
        <dbReference type="ARBA" id="ARBA00023210"/>
    </source>
</evidence>
<dbReference type="GO" id="GO:0005829">
    <property type="term" value="C:cytosol"/>
    <property type="evidence" value="ECO:0007669"/>
    <property type="project" value="TreeGrafter"/>
</dbReference>
<name>A0A094IXC3_9GAMM</name>
<dbReference type="Pfam" id="PF05164">
    <property type="entry name" value="ZapA"/>
    <property type="match status" value="1"/>
</dbReference>
<dbReference type="EMBL" id="JPER01000005">
    <property type="protein sequence ID" value="KFZ30489.1"/>
    <property type="molecule type" value="Genomic_DNA"/>
</dbReference>
<dbReference type="SUPFAM" id="SSF102829">
    <property type="entry name" value="Cell division protein ZapA-like"/>
    <property type="match status" value="1"/>
</dbReference>
<dbReference type="GO" id="GO:0030428">
    <property type="term" value="C:cell septum"/>
    <property type="evidence" value="ECO:0007669"/>
    <property type="project" value="TreeGrafter"/>
</dbReference>
<accession>A0A094IXC3</accession>
<evidence type="ECO:0000256" key="8">
    <source>
        <dbReference type="ARBA" id="ARBA00023306"/>
    </source>
</evidence>
<dbReference type="OrthoDB" id="5772359at2"/>
<keyword evidence="6 12" id="KW-0175">Coiled coil</keyword>
<evidence type="ECO:0000256" key="1">
    <source>
        <dbReference type="ARBA" id="ARBA00004496"/>
    </source>
</evidence>
<sequence length="101" mass="11512">MSQRTIDIKLIDRLYTVNCPAGQEVALQQAADKLNSKLEQIRSGTRLTHPEQIAVMAALNLCHESAQTAEAQKERITELEDKIKLLQETLEQVMSEQRPRR</sequence>
<dbReference type="InterPro" id="IPR042233">
    <property type="entry name" value="Cell_div_ZapA_N"/>
</dbReference>
<dbReference type="Proteomes" id="UP000054363">
    <property type="component" value="Unassembled WGS sequence"/>
</dbReference>
<keyword evidence="8" id="KW-0131">Cell cycle</keyword>
<dbReference type="PANTHER" id="PTHR34981">
    <property type="entry name" value="CELL DIVISION PROTEIN ZAPA"/>
    <property type="match status" value="1"/>
</dbReference>
<evidence type="ECO:0000313" key="13">
    <source>
        <dbReference type="EMBL" id="KFZ30489.1"/>
    </source>
</evidence>
<evidence type="ECO:0000313" key="14">
    <source>
        <dbReference type="Proteomes" id="UP000054363"/>
    </source>
</evidence>
<keyword evidence="5" id="KW-0132">Cell division</keyword>
<evidence type="ECO:0000256" key="5">
    <source>
        <dbReference type="ARBA" id="ARBA00022618"/>
    </source>
</evidence>
<protein>
    <recommendedName>
        <fullName evidence="3">Cell division protein ZapA</fullName>
    </recommendedName>
    <alternativeName>
        <fullName evidence="11">Z ring-associated protein ZapA</fullName>
    </alternativeName>
</protein>
<gene>
    <name evidence="13" type="ORF">IDSA_10540</name>
</gene>
<dbReference type="Gene3D" id="1.20.5.50">
    <property type="match status" value="1"/>
</dbReference>
<evidence type="ECO:0000256" key="3">
    <source>
        <dbReference type="ARBA" id="ARBA00015195"/>
    </source>
</evidence>
<keyword evidence="4" id="KW-0963">Cytoplasm</keyword>
<keyword evidence="14" id="KW-1185">Reference proteome</keyword>
<dbReference type="Gene3D" id="3.30.160.880">
    <property type="entry name" value="Cell division protein ZapA protomer, N-terminal domain"/>
    <property type="match status" value="1"/>
</dbReference>
<evidence type="ECO:0000256" key="11">
    <source>
        <dbReference type="ARBA" id="ARBA00033158"/>
    </source>
</evidence>
<evidence type="ECO:0000256" key="6">
    <source>
        <dbReference type="ARBA" id="ARBA00023054"/>
    </source>
</evidence>
<dbReference type="GO" id="GO:0000921">
    <property type="term" value="P:septin ring assembly"/>
    <property type="evidence" value="ECO:0007669"/>
    <property type="project" value="TreeGrafter"/>
</dbReference>
<dbReference type="AlphaFoldDB" id="A0A094IXC3"/>
<comment type="similarity">
    <text evidence="2">Belongs to the ZapA family. Type 1 subfamily.</text>
</comment>
<organism evidence="13 14">
    <name type="scientific">Pseudidiomarina salinarum</name>
    <dbReference type="NCBI Taxonomy" id="435908"/>
    <lineage>
        <taxon>Bacteria</taxon>
        <taxon>Pseudomonadati</taxon>
        <taxon>Pseudomonadota</taxon>
        <taxon>Gammaproteobacteria</taxon>
        <taxon>Alteromonadales</taxon>
        <taxon>Idiomarinaceae</taxon>
        <taxon>Pseudidiomarina</taxon>
    </lineage>
</organism>
<reference evidence="13 14" key="1">
    <citation type="submission" date="2014-06" db="EMBL/GenBank/DDBJ databases">
        <title>The draft genome sequence of Idiomarina salinarum ISL-52.</title>
        <authorList>
            <person name="Du J."/>
            <person name="Shao Z."/>
        </authorList>
    </citation>
    <scope>NUCLEOTIDE SEQUENCE [LARGE SCALE GENOMIC DNA]</scope>
    <source>
        <strain evidence="13 14">ISL-52</strain>
    </source>
</reference>
<evidence type="ECO:0000256" key="9">
    <source>
        <dbReference type="ARBA" id="ARBA00024910"/>
    </source>
</evidence>
<dbReference type="InterPro" id="IPR036192">
    <property type="entry name" value="Cell_div_ZapA-like_sf"/>
</dbReference>
<evidence type="ECO:0000256" key="12">
    <source>
        <dbReference type="SAM" id="Coils"/>
    </source>
</evidence>
<keyword evidence="7" id="KW-0717">Septation</keyword>
<comment type="subunit">
    <text evidence="10">Homodimer. Interacts with FtsZ.</text>
</comment>
<evidence type="ECO:0000256" key="2">
    <source>
        <dbReference type="ARBA" id="ARBA00010074"/>
    </source>
</evidence>
<dbReference type="RefSeq" id="WP_034776446.1">
    <property type="nucleotide sequence ID" value="NZ_JPER01000005.1"/>
</dbReference>
<dbReference type="GO" id="GO:0000917">
    <property type="term" value="P:division septum assembly"/>
    <property type="evidence" value="ECO:0007669"/>
    <property type="project" value="UniProtKB-KW"/>
</dbReference>
<comment type="function">
    <text evidence="9">Activator of cell division through the inhibition of FtsZ GTPase activity, therefore promoting FtsZ assembly into bundles of protofilaments necessary for the formation of the division Z ring. It is recruited early at mid-cell but it is not essential for cell division.</text>
</comment>
<dbReference type="eggNOG" id="COG3027">
    <property type="taxonomic scope" value="Bacteria"/>
</dbReference>
<dbReference type="InterPro" id="IPR007838">
    <property type="entry name" value="Cell_div_ZapA-like"/>
</dbReference>
<dbReference type="GO" id="GO:0043093">
    <property type="term" value="P:FtsZ-dependent cytokinesis"/>
    <property type="evidence" value="ECO:0007669"/>
    <property type="project" value="TreeGrafter"/>
</dbReference>